<organism evidence="5 6">
    <name type="scientific">Acidipropionibacterium jensenii</name>
    <dbReference type="NCBI Taxonomy" id="1749"/>
    <lineage>
        <taxon>Bacteria</taxon>
        <taxon>Bacillati</taxon>
        <taxon>Actinomycetota</taxon>
        <taxon>Actinomycetes</taxon>
        <taxon>Propionibacteriales</taxon>
        <taxon>Propionibacteriaceae</taxon>
        <taxon>Acidipropionibacterium</taxon>
    </lineage>
</organism>
<dbReference type="GO" id="GO:0000166">
    <property type="term" value="F:nucleotide binding"/>
    <property type="evidence" value="ECO:0007669"/>
    <property type="project" value="UniProtKB-KW"/>
</dbReference>
<dbReference type="SUPFAM" id="SSF56300">
    <property type="entry name" value="Metallo-dependent phosphatases"/>
    <property type="match status" value="1"/>
</dbReference>
<dbReference type="InterPro" id="IPR006146">
    <property type="entry name" value="5'-Nucleotdase_CS"/>
</dbReference>
<dbReference type="KEGG" id="aji:C0Z10_03020"/>
<dbReference type="PANTHER" id="PTHR11575:SF6">
    <property type="entry name" value="2',3'-CYCLIC-NUCLEOTIDE 2'-PHOSPHODIESTERASE_3'-NUCLEOTIDASE"/>
    <property type="match status" value="1"/>
</dbReference>
<dbReference type="EMBL" id="CP025570">
    <property type="protein sequence ID" value="AZZ38884.1"/>
    <property type="molecule type" value="Genomic_DNA"/>
</dbReference>
<dbReference type="GO" id="GO:0030288">
    <property type="term" value="C:outer membrane-bounded periplasmic space"/>
    <property type="evidence" value="ECO:0007669"/>
    <property type="project" value="TreeGrafter"/>
</dbReference>
<comment type="similarity">
    <text evidence="2">Belongs to the 5'-nucleotidase family.</text>
</comment>
<dbReference type="PROSITE" id="PS00786">
    <property type="entry name" value="5_NUCLEOTIDASE_2"/>
    <property type="match status" value="1"/>
</dbReference>
<dbReference type="GO" id="GO:0016788">
    <property type="term" value="F:hydrolase activity, acting on ester bonds"/>
    <property type="evidence" value="ECO:0007669"/>
    <property type="project" value="InterPro"/>
</dbReference>
<evidence type="ECO:0000259" key="3">
    <source>
        <dbReference type="Pfam" id="PF00149"/>
    </source>
</evidence>
<dbReference type="Gene3D" id="3.90.780.10">
    <property type="entry name" value="5'-Nucleotidase, C-terminal domain"/>
    <property type="match status" value="1"/>
</dbReference>
<name>A0A3Q9UJW2_9ACTN</name>
<dbReference type="InterPro" id="IPR006179">
    <property type="entry name" value="5_nucleotidase/apyrase"/>
</dbReference>
<protein>
    <submittedName>
        <fullName evidence="5">Bifunctional metallophosphatase/5'-nucleotidase</fullName>
    </submittedName>
</protein>
<evidence type="ECO:0000256" key="1">
    <source>
        <dbReference type="ARBA" id="ARBA00022729"/>
    </source>
</evidence>
<dbReference type="SUPFAM" id="SSF55816">
    <property type="entry name" value="5'-nucleotidase (syn. UDP-sugar hydrolase), C-terminal domain"/>
    <property type="match status" value="1"/>
</dbReference>
<dbReference type="GO" id="GO:0009166">
    <property type="term" value="P:nucleotide catabolic process"/>
    <property type="evidence" value="ECO:0007669"/>
    <property type="project" value="InterPro"/>
</dbReference>
<keyword evidence="2" id="KW-0547">Nucleotide-binding</keyword>
<evidence type="ECO:0000259" key="4">
    <source>
        <dbReference type="Pfam" id="PF02872"/>
    </source>
</evidence>
<accession>A0A3Q9UJW2</accession>
<evidence type="ECO:0000313" key="6">
    <source>
        <dbReference type="Proteomes" id="UP000285875"/>
    </source>
</evidence>
<dbReference type="Gene3D" id="3.60.21.10">
    <property type="match status" value="1"/>
</dbReference>
<dbReference type="PRINTS" id="PR01607">
    <property type="entry name" value="APYRASEFAMLY"/>
</dbReference>
<gene>
    <name evidence="5" type="ORF">C0Z10_03020</name>
</gene>
<dbReference type="PANTHER" id="PTHR11575">
    <property type="entry name" value="5'-NUCLEOTIDASE-RELATED"/>
    <property type="match status" value="1"/>
</dbReference>
<dbReference type="InterPro" id="IPR004843">
    <property type="entry name" value="Calcineurin-like_PHP"/>
</dbReference>
<reference evidence="6" key="1">
    <citation type="submission" date="2017-12" db="EMBL/GenBank/DDBJ databases">
        <title>Whole genome sequencing of Acidipropionibacterium jensenii strains JS279 and JS280.</title>
        <authorList>
            <person name="Deptula P."/>
            <person name="Laine P."/>
            <person name="Smolander O.-P."/>
            <person name="Paulin L."/>
            <person name="Auvinen P."/>
            <person name="Varmanen P."/>
        </authorList>
    </citation>
    <scope>NUCLEOTIDE SEQUENCE [LARGE SCALE GENOMIC DNA]</scope>
    <source>
        <strain evidence="6">JS280</strain>
    </source>
</reference>
<dbReference type="GO" id="GO:0046872">
    <property type="term" value="F:metal ion binding"/>
    <property type="evidence" value="ECO:0007669"/>
    <property type="project" value="InterPro"/>
</dbReference>
<dbReference type="Pfam" id="PF00149">
    <property type="entry name" value="Metallophos"/>
    <property type="match status" value="1"/>
</dbReference>
<dbReference type="InterPro" id="IPR008334">
    <property type="entry name" value="5'-Nucleotdase_C"/>
</dbReference>
<keyword evidence="2" id="KW-0378">Hydrolase</keyword>
<feature type="domain" description="5'-Nucleotidase C-terminal" evidence="4">
    <location>
        <begin position="365"/>
        <end position="549"/>
    </location>
</feature>
<dbReference type="Proteomes" id="UP000285875">
    <property type="component" value="Chromosome"/>
</dbReference>
<evidence type="ECO:0000313" key="5">
    <source>
        <dbReference type="EMBL" id="AZZ38884.1"/>
    </source>
</evidence>
<dbReference type="Pfam" id="PF02872">
    <property type="entry name" value="5_nucleotid_C"/>
    <property type="match status" value="1"/>
</dbReference>
<dbReference type="InterPro" id="IPR029052">
    <property type="entry name" value="Metallo-depent_PP-like"/>
</dbReference>
<keyword evidence="1" id="KW-0732">Signal</keyword>
<dbReference type="RefSeq" id="WP_097798425.1">
    <property type="nucleotide sequence ID" value="NZ_CP025570.1"/>
</dbReference>
<feature type="domain" description="Calcineurin-like phosphoesterase" evidence="3">
    <location>
        <begin position="13"/>
        <end position="266"/>
    </location>
</feature>
<proteinExistence type="inferred from homology"/>
<dbReference type="AlphaFoldDB" id="A0A3Q9UJW2"/>
<dbReference type="InterPro" id="IPR036907">
    <property type="entry name" value="5'-Nucleotdase_C_sf"/>
</dbReference>
<sequence>MTATGGDVSAVLTILASTDVHGHLYNWDYFSDAPFPADPRSTGGQAQPPLGLARMSTIVARVRAERAPGAVALLDNGDTIQGTPLTYLWAHPERAGKDQQLDCDPMARAMDLMGYDAAVIGNHEFNAGLEVLAAHARSLTAPLLGANVIDRSTGEPLTRATALVEKTVAGHRVLLGVIGVTTPGSAVWDRSHLDGRVALTDPIEAAAHQAGRLRRAGADVVVVLAHSGLDEADRPPIYRQMAENCATSLAGTVPDIDLVIAGHTHAAPLSRVVEGASGHRVLIAQPGAWASAIARVDIPLLLGDPAQPDRGPAVRVDHSAVPDWVTICPTAGQDDDPSLVADPQLAAAHRRTVAYVNTPVVRCTTTLSARSATVRDTPILDLVAQTQVDAVARALADLGGEDADLPVIAQVSPFSRTAELPAGQVRLRDIAGMYPFENTLAAIRLTGGQLRDYLEHSASYFGQVAPGTPIDPRPVAEGGITRASRQGRTVWDYNFDALTGVTYRIDITRPVGSRICDLAWQGTELATDQPFALAVNNYRLNGGGGFPHVRQAPVLWDGQLEIRQLLIETVTERGVIDPADFFTRNWEVVAGR</sequence>
<evidence type="ECO:0000256" key="2">
    <source>
        <dbReference type="RuleBase" id="RU362119"/>
    </source>
</evidence>